<protein>
    <recommendedName>
        <fullName evidence="3">Bacterial surface antigen (D15) domain-containing protein</fullName>
    </recommendedName>
</protein>
<feature type="non-terminal residue" evidence="1">
    <location>
        <position position="1"/>
    </location>
</feature>
<name>A0A2W4QTQ4_9GAMM</name>
<dbReference type="EMBL" id="QJPH01000384">
    <property type="protein sequence ID" value="PZN75445.1"/>
    <property type="molecule type" value="Genomic_DNA"/>
</dbReference>
<accession>A0A2W4QTQ4</accession>
<proteinExistence type="predicted"/>
<reference evidence="1 2" key="1">
    <citation type="journal article" date="2018" name="Aquat. Microb. Ecol.">
        <title>Gammaproteobacterial methanotrophs dominate.</title>
        <authorList>
            <person name="Rissanen A.J."/>
            <person name="Saarenheimo J."/>
            <person name="Tiirola M."/>
            <person name="Peura S."/>
            <person name="Aalto S.L."/>
            <person name="Karvinen A."/>
            <person name="Nykanen H."/>
        </authorList>
    </citation>
    <scope>NUCLEOTIDE SEQUENCE [LARGE SCALE GENOMIC DNA]</scope>
    <source>
        <strain evidence="1">AMbin10</strain>
    </source>
</reference>
<sequence length="217" mass="24270">YRQYKNGTDQYVILPRLFLPYEGFIVPGLGAGGSQDYYSLLRVETSMIQQHNSEHGAVNAFGMADTNLTHGVVFPQAWGSWGLGYGMLLPTATEKALGMGKWQAGPSGIISYQGFPGWQITAFAQQFYSFAGDDNRAAQNFMSFQPIVTKRFAGGFFLIFDPIMKFDWKKNDYIIPLNLGFGMALSKSLIFFVEPEYVVNGSTRDTFAIRLNFTIMP</sequence>
<evidence type="ECO:0000313" key="1">
    <source>
        <dbReference type="EMBL" id="PZN75445.1"/>
    </source>
</evidence>
<organism evidence="1 2">
    <name type="scientific">Candidatus Methylumidiphilus alinenensis</name>
    <dbReference type="NCBI Taxonomy" id="2202197"/>
    <lineage>
        <taxon>Bacteria</taxon>
        <taxon>Pseudomonadati</taxon>
        <taxon>Pseudomonadota</taxon>
        <taxon>Gammaproteobacteria</taxon>
        <taxon>Methylococcales</taxon>
        <taxon>Candidatus Methylumidiphilus</taxon>
    </lineage>
</organism>
<evidence type="ECO:0000313" key="2">
    <source>
        <dbReference type="Proteomes" id="UP000249396"/>
    </source>
</evidence>
<comment type="caution">
    <text evidence="1">The sequence shown here is derived from an EMBL/GenBank/DDBJ whole genome shotgun (WGS) entry which is preliminary data.</text>
</comment>
<dbReference type="AlphaFoldDB" id="A0A2W4QTQ4"/>
<dbReference type="Proteomes" id="UP000249396">
    <property type="component" value="Unassembled WGS sequence"/>
</dbReference>
<evidence type="ECO:0008006" key="3">
    <source>
        <dbReference type="Google" id="ProtNLM"/>
    </source>
</evidence>
<gene>
    <name evidence="1" type="ORF">DM484_18725</name>
</gene>